<evidence type="ECO:0000256" key="8">
    <source>
        <dbReference type="PROSITE-ProRule" id="PRU00333"/>
    </source>
</evidence>
<dbReference type="PANTHER" id="PTHR11103:SF18">
    <property type="entry name" value="SLR1189 PROTEIN"/>
    <property type="match status" value="1"/>
</dbReference>
<gene>
    <name evidence="10" type="ORF">SE18_20195</name>
</gene>
<dbReference type="CDD" id="cd00537">
    <property type="entry name" value="MTHFR"/>
    <property type="match status" value="1"/>
</dbReference>
<dbReference type="GO" id="GO:0008168">
    <property type="term" value="F:methyltransferase activity"/>
    <property type="evidence" value="ECO:0007669"/>
    <property type="project" value="UniProtKB-UniRule"/>
</dbReference>
<dbReference type="UniPathway" id="UPA00193"/>
<keyword evidence="4" id="KW-0285">Flavoprotein</keyword>
<dbReference type="InterPro" id="IPR003726">
    <property type="entry name" value="HCY_dom"/>
</dbReference>
<accession>A0A0P6XRL1</accession>
<dbReference type="PANTHER" id="PTHR11103">
    <property type="entry name" value="SLR1189 PROTEIN"/>
    <property type="match status" value="1"/>
</dbReference>
<dbReference type="GO" id="GO:0046872">
    <property type="term" value="F:metal ion binding"/>
    <property type="evidence" value="ECO:0007669"/>
    <property type="project" value="UniProtKB-KW"/>
</dbReference>
<keyword evidence="8" id="KW-0862">Zinc</keyword>
<dbReference type="InterPro" id="IPR003171">
    <property type="entry name" value="Mehydrof_redctse-like"/>
</dbReference>
<evidence type="ECO:0000256" key="7">
    <source>
        <dbReference type="ARBA" id="ARBA00023002"/>
    </source>
</evidence>
<comment type="cofactor">
    <cofactor evidence="8">
        <name>Zn(2+)</name>
        <dbReference type="ChEBI" id="CHEBI:29105"/>
    </cofactor>
</comment>
<dbReference type="GO" id="GO:0006555">
    <property type="term" value="P:methionine metabolic process"/>
    <property type="evidence" value="ECO:0007669"/>
    <property type="project" value="InterPro"/>
</dbReference>
<evidence type="ECO:0000256" key="6">
    <source>
        <dbReference type="ARBA" id="ARBA00022827"/>
    </source>
</evidence>
<evidence type="ECO:0000256" key="2">
    <source>
        <dbReference type="ARBA" id="ARBA00004777"/>
    </source>
</evidence>
<dbReference type="SUPFAM" id="SSF51730">
    <property type="entry name" value="FAD-linked oxidoreductase"/>
    <property type="match status" value="1"/>
</dbReference>
<feature type="domain" description="Hcy-binding" evidence="9">
    <location>
        <begin position="2"/>
        <end position="292"/>
    </location>
</feature>
<keyword evidence="3 8" id="KW-0489">Methyltransferase</keyword>
<dbReference type="SUPFAM" id="SSF82282">
    <property type="entry name" value="Homocysteine S-methyltransferase"/>
    <property type="match status" value="1"/>
</dbReference>
<dbReference type="GO" id="GO:0004489">
    <property type="term" value="F:methylenetetrahydrofolate reductase [NAD(P)H] activity"/>
    <property type="evidence" value="ECO:0007669"/>
    <property type="project" value="InterPro"/>
</dbReference>
<feature type="binding site" evidence="8">
    <location>
        <position position="278"/>
    </location>
    <ligand>
        <name>Zn(2+)</name>
        <dbReference type="ChEBI" id="CHEBI:29105"/>
    </ligand>
</feature>
<reference evidence="10 11" key="1">
    <citation type="submission" date="2015-07" db="EMBL/GenBank/DDBJ databases">
        <title>Whole genome sequence of Herpetosiphon geysericola DSM 7119.</title>
        <authorList>
            <person name="Hemp J."/>
            <person name="Ward L.M."/>
            <person name="Pace L.A."/>
            <person name="Fischer W.W."/>
        </authorList>
    </citation>
    <scope>NUCLEOTIDE SEQUENCE [LARGE SCALE GENOMIC DNA]</scope>
    <source>
        <strain evidence="10 11">DSM 7119</strain>
    </source>
</reference>
<dbReference type="Gene3D" id="3.20.20.330">
    <property type="entry name" value="Homocysteine-binding-like domain"/>
    <property type="match status" value="1"/>
</dbReference>
<keyword evidence="8" id="KW-0479">Metal-binding</keyword>
<evidence type="ECO:0000256" key="5">
    <source>
        <dbReference type="ARBA" id="ARBA00022679"/>
    </source>
</evidence>
<dbReference type="InterPro" id="IPR029041">
    <property type="entry name" value="FAD-linked_oxidoreductase-like"/>
</dbReference>
<dbReference type="RefSeq" id="WP_054536273.1">
    <property type="nucleotide sequence ID" value="NZ_LGKP01000032.1"/>
</dbReference>
<comment type="caution">
    <text evidence="10">The sequence shown here is derived from an EMBL/GenBank/DDBJ whole genome shotgun (WGS) entry which is preliminary data.</text>
</comment>
<dbReference type="InterPro" id="IPR036589">
    <property type="entry name" value="HCY_dom_sf"/>
</dbReference>
<dbReference type="PROSITE" id="PS50970">
    <property type="entry name" value="HCY"/>
    <property type="match status" value="1"/>
</dbReference>
<evidence type="ECO:0000256" key="4">
    <source>
        <dbReference type="ARBA" id="ARBA00022630"/>
    </source>
</evidence>
<sequence length="617" mass="66666">MANPFLEQLGQRALLCDGAMGTQLYNRGNDFDECFDALNLTQPDVVREVHQSYIEAGADIIETNTYGANRFKLEPFGLADKVRQINHRGMKLAREAREIAGTNTLIAGAVGPLGVLLQPYGPLTEQAAHEAFAEQIGTLLEQGADLLMFETFSDLREMVIAVKAAKQVGDLPIVAQMTFAEDGRTVLGNTPEEVVRKLGELGVAVVGVNCSVGPQRVFRVVQSMRAVNATIPISAQPNAGWPTERHNRVFYPSSPEYMADYARRMVEELNVQIVGGCCGTTPQHISSMHAALQDLNPASTLNITIVDDEAPSVQLPSKSAETTQLGRMLADGAFVTSVEIDPPKGHNPRRCLEGARQMQAAGVNFINVADSPMARVRMSALPMCNLIQQQVGMETILHFTTRDRSLMGLQSDLLGAHALGVRNILALKGDPPSFGAYPGTSGVFDVDTIGLVKVIAGMNSGVDTAGNDIGTPTNFLIGVALNINAEDPDWEIDRLHQKVAAGAHYAMTQIAYDAAELDRFLDKLGPLPIPILLGLMPVQSYRHASFLHNEVPGITLPNEVLERMKQAGSNGRAVGVQVSQEILTAAYDRIQGVYIMPSFGRYEMAAEVLEVLKATNA</sequence>
<dbReference type="AlphaFoldDB" id="A0A0P6XRL1"/>
<keyword evidence="5 8" id="KW-0808">Transferase</keyword>
<name>A0A0P6XRL1_9CHLR</name>
<dbReference type="GO" id="GO:0035999">
    <property type="term" value="P:tetrahydrofolate interconversion"/>
    <property type="evidence" value="ECO:0007669"/>
    <property type="project" value="UniProtKB-UniPathway"/>
</dbReference>
<feature type="binding site" evidence="8">
    <location>
        <position position="277"/>
    </location>
    <ligand>
        <name>Zn(2+)</name>
        <dbReference type="ChEBI" id="CHEBI:29105"/>
    </ligand>
</feature>
<dbReference type="PATRIC" id="fig|70996.4.peg.998"/>
<evidence type="ECO:0000256" key="1">
    <source>
        <dbReference type="ARBA" id="ARBA00001974"/>
    </source>
</evidence>
<dbReference type="GO" id="GO:0032259">
    <property type="term" value="P:methylation"/>
    <property type="evidence" value="ECO:0007669"/>
    <property type="project" value="UniProtKB-KW"/>
</dbReference>
<evidence type="ECO:0000259" key="9">
    <source>
        <dbReference type="PROSITE" id="PS50970"/>
    </source>
</evidence>
<dbReference type="OrthoDB" id="9803687at2"/>
<keyword evidence="6" id="KW-0274">FAD</keyword>
<comment type="cofactor">
    <cofactor evidence="1">
        <name>FAD</name>
        <dbReference type="ChEBI" id="CHEBI:57692"/>
    </cofactor>
</comment>
<protein>
    <submittedName>
        <fullName evidence="10">Homocysteine methyltransferase</fullName>
    </submittedName>
</protein>
<dbReference type="EMBL" id="LGKP01000032">
    <property type="protein sequence ID" value="KPL81924.1"/>
    <property type="molecule type" value="Genomic_DNA"/>
</dbReference>
<dbReference type="STRING" id="70996.SE18_20195"/>
<keyword evidence="11" id="KW-1185">Reference proteome</keyword>
<organism evidence="10 11">
    <name type="scientific">Herpetosiphon geysericola</name>
    <dbReference type="NCBI Taxonomy" id="70996"/>
    <lineage>
        <taxon>Bacteria</taxon>
        <taxon>Bacillati</taxon>
        <taxon>Chloroflexota</taxon>
        <taxon>Chloroflexia</taxon>
        <taxon>Herpetosiphonales</taxon>
        <taxon>Herpetosiphonaceae</taxon>
        <taxon>Herpetosiphon</taxon>
    </lineage>
</organism>
<dbReference type="Pfam" id="PF02574">
    <property type="entry name" value="S-methyl_trans"/>
    <property type="match status" value="1"/>
</dbReference>
<comment type="pathway">
    <text evidence="2">One-carbon metabolism; tetrahydrofolate interconversion.</text>
</comment>
<feature type="binding site" evidence="8">
    <location>
        <position position="210"/>
    </location>
    <ligand>
        <name>Zn(2+)</name>
        <dbReference type="ChEBI" id="CHEBI:29105"/>
    </ligand>
</feature>
<dbReference type="Pfam" id="PF02219">
    <property type="entry name" value="MTHFR"/>
    <property type="match status" value="1"/>
</dbReference>
<keyword evidence="7" id="KW-0560">Oxidoreductase</keyword>
<dbReference type="Proteomes" id="UP000050277">
    <property type="component" value="Unassembled WGS sequence"/>
</dbReference>
<dbReference type="NCBIfam" id="NF006396">
    <property type="entry name" value="PRK08645.1"/>
    <property type="match status" value="1"/>
</dbReference>
<evidence type="ECO:0000313" key="10">
    <source>
        <dbReference type="EMBL" id="KPL81924.1"/>
    </source>
</evidence>
<proteinExistence type="predicted"/>
<dbReference type="Gene3D" id="3.20.20.220">
    <property type="match status" value="1"/>
</dbReference>
<evidence type="ECO:0000256" key="3">
    <source>
        <dbReference type="ARBA" id="ARBA00022603"/>
    </source>
</evidence>
<evidence type="ECO:0000313" key="11">
    <source>
        <dbReference type="Proteomes" id="UP000050277"/>
    </source>
</evidence>